<dbReference type="EMBL" id="LLXH01001385">
    <property type="protein sequence ID" value="PKC59181.1"/>
    <property type="molecule type" value="Genomic_DNA"/>
</dbReference>
<dbReference type="VEuPathDB" id="FungiDB:RhiirA1_400138"/>
<proteinExistence type="predicted"/>
<gene>
    <name evidence="1" type="ORF">RhiirA1_400138</name>
</gene>
<accession>A0A2N0R7A4</accession>
<reference evidence="1 2" key="2">
    <citation type="submission" date="2017-10" db="EMBL/GenBank/DDBJ databases">
        <title>Genome analyses suggest a sexual origin of heterokaryosis in a supposedly ancient asexual fungus.</title>
        <authorList>
            <person name="Corradi N."/>
            <person name="Sedzielewska K."/>
            <person name="Noel J."/>
            <person name="Charron P."/>
            <person name="Farinelli L."/>
            <person name="Marton T."/>
            <person name="Kruger M."/>
            <person name="Pelin A."/>
            <person name="Brachmann A."/>
            <person name="Corradi N."/>
        </authorList>
    </citation>
    <scope>NUCLEOTIDE SEQUENCE [LARGE SCALE GENOMIC DNA]</scope>
    <source>
        <strain evidence="1 2">A1</strain>
    </source>
</reference>
<dbReference type="VEuPathDB" id="FungiDB:RhiirFUN_021954"/>
<evidence type="ECO:0000313" key="1">
    <source>
        <dbReference type="EMBL" id="PKC59181.1"/>
    </source>
</evidence>
<comment type="caution">
    <text evidence="1">The sequence shown here is derived from an EMBL/GenBank/DDBJ whole genome shotgun (WGS) entry which is preliminary data.</text>
</comment>
<sequence>MHVDLAEHTLSKEVEDALANIESLKKISEETKSLEDPRINTLKEIRNWFIYGNKQKTESKEWISSQCQFDLILSIDGFIGMLEYLLKKYPGSIVQPKRISQDMLEGLFGVIREFGGDSSTHTLKSYGHALNKYQITALVSSEVKSLNYGKADSTGTGVTTLIRRDYRKNKKTINMQEDNSMHQKHFTRLGQLSSLTQSVFKNLLTDNLIMGRDSIDELLQKWQNIIRKIANDAIPKKIGVQWLAIWHSHLENNLNNFKCSGIWYQDFLTVTSLNGSSIQRLVAYFLLQEVIKLTFSEKKTPNSLQINLSANSHMIPEKIIILEPAEASKFSYIVGWIVYKLTKSNNVTKSHPEFEVINSHLMILNSEQVVYEQDVRSQTTNVIP</sequence>
<name>A0A2N0R7A4_9GLOM</name>
<reference evidence="1 2" key="1">
    <citation type="submission" date="2017-10" db="EMBL/GenBank/DDBJ databases">
        <title>Extensive intraspecific genome diversity in a model arbuscular mycorrhizal fungus.</title>
        <authorList>
            <person name="Chen E.C.H."/>
            <person name="Morin E."/>
            <person name="Baudet D."/>
            <person name="Noel J."/>
            <person name="Ndikumana S."/>
            <person name="Charron P."/>
            <person name="St-Onge C."/>
            <person name="Giorgi J."/>
            <person name="Grigoriev I.V."/>
            <person name="Roux C."/>
            <person name="Martin F.M."/>
            <person name="Corradi N."/>
        </authorList>
    </citation>
    <scope>NUCLEOTIDE SEQUENCE [LARGE SCALE GENOMIC DNA]</scope>
    <source>
        <strain evidence="1 2">A1</strain>
    </source>
</reference>
<organism evidence="1 2">
    <name type="scientific">Rhizophagus irregularis</name>
    <dbReference type="NCBI Taxonomy" id="588596"/>
    <lineage>
        <taxon>Eukaryota</taxon>
        <taxon>Fungi</taxon>
        <taxon>Fungi incertae sedis</taxon>
        <taxon>Mucoromycota</taxon>
        <taxon>Glomeromycotina</taxon>
        <taxon>Glomeromycetes</taxon>
        <taxon>Glomerales</taxon>
        <taxon>Glomeraceae</taxon>
        <taxon>Rhizophagus</taxon>
    </lineage>
</organism>
<dbReference type="AlphaFoldDB" id="A0A2N0R7A4"/>
<feature type="non-terminal residue" evidence="1">
    <location>
        <position position="384"/>
    </location>
</feature>
<evidence type="ECO:0000313" key="2">
    <source>
        <dbReference type="Proteomes" id="UP000232688"/>
    </source>
</evidence>
<protein>
    <submittedName>
        <fullName evidence="1">Uncharacterized protein</fullName>
    </submittedName>
</protein>
<dbReference type="Proteomes" id="UP000232688">
    <property type="component" value="Unassembled WGS sequence"/>
</dbReference>